<dbReference type="InterPro" id="IPR036410">
    <property type="entry name" value="HSP_DnaJ_Cys-rich_dom_sf"/>
</dbReference>
<organism evidence="1 2">
    <name type="scientific">Prochlorococcus marinus str. GP2</name>
    <dbReference type="NCBI Taxonomy" id="59925"/>
    <lineage>
        <taxon>Bacteria</taxon>
        <taxon>Bacillati</taxon>
        <taxon>Cyanobacteriota</taxon>
        <taxon>Cyanophyceae</taxon>
        <taxon>Synechococcales</taxon>
        <taxon>Prochlorococcaceae</taxon>
        <taxon>Prochlorococcus</taxon>
    </lineage>
</organism>
<evidence type="ECO:0000313" key="1">
    <source>
        <dbReference type="EMBL" id="KGF87776.1"/>
    </source>
</evidence>
<dbReference type="AlphaFoldDB" id="A0A0A1ZGV0"/>
<evidence type="ECO:0000313" key="2">
    <source>
        <dbReference type="Proteomes" id="UP000030598"/>
    </source>
</evidence>
<dbReference type="EMBL" id="JNAH01000004">
    <property type="protein sequence ID" value="KGF87776.1"/>
    <property type="molecule type" value="Genomic_DNA"/>
</dbReference>
<dbReference type="SUPFAM" id="SSF57938">
    <property type="entry name" value="DnaJ/Hsp40 cysteine-rich domain"/>
    <property type="match status" value="1"/>
</dbReference>
<sequence>MENPKITLKQIISDDVTSIDKIKCSKCGGAGNFKTHENSRRTCLVCFGKGYINI</sequence>
<protein>
    <submittedName>
        <fullName evidence="1">Uncharacterized protein</fullName>
    </submittedName>
</protein>
<proteinExistence type="predicted"/>
<dbReference type="RefSeq" id="WP_193741601.1">
    <property type="nucleotide sequence ID" value="NZ_CP138934.1"/>
</dbReference>
<dbReference type="STRING" id="59925.EU91_0809"/>
<gene>
    <name evidence="1" type="ORF">EU91_0809</name>
</gene>
<reference evidence="2" key="1">
    <citation type="journal article" date="2014" name="Sci. Data">
        <title>Genomes of diverse isolates of the marine cyanobacterium Prochlorococcus.</title>
        <authorList>
            <person name="Biller S."/>
            <person name="Berube P."/>
            <person name="Thompson J."/>
            <person name="Kelly L."/>
            <person name="Roggensack S."/>
            <person name="Awad L."/>
            <person name="Roache-Johnson K."/>
            <person name="Ding H."/>
            <person name="Giovannoni S.J."/>
            <person name="Moore L.R."/>
            <person name="Chisholm S.W."/>
        </authorList>
    </citation>
    <scope>NUCLEOTIDE SEQUENCE [LARGE SCALE GENOMIC DNA]</scope>
    <source>
        <strain evidence="2">GP2</strain>
    </source>
</reference>
<dbReference type="Gene3D" id="6.20.20.10">
    <property type="match status" value="1"/>
</dbReference>
<comment type="caution">
    <text evidence="1">The sequence shown here is derived from an EMBL/GenBank/DDBJ whole genome shotgun (WGS) entry which is preliminary data.</text>
</comment>
<accession>A0A0A1ZGV0</accession>
<dbReference type="Proteomes" id="UP000030598">
    <property type="component" value="Unassembled WGS sequence"/>
</dbReference>
<name>A0A0A1ZGV0_PROMR</name>